<evidence type="ECO:0000256" key="9">
    <source>
        <dbReference type="ARBA" id="ARBA00023315"/>
    </source>
</evidence>
<evidence type="ECO:0000256" key="18">
    <source>
        <dbReference type="SAM" id="MobiDB-lite"/>
    </source>
</evidence>
<name>A0A7N4P0T5_SARHA</name>
<keyword evidence="6" id="KW-0256">Endoplasmic reticulum</keyword>
<keyword evidence="21" id="KW-1185">Reference proteome</keyword>
<dbReference type="InterPro" id="IPR004299">
    <property type="entry name" value="MBOAT_fam"/>
</dbReference>
<sequence length="299" mass="32541">MGEGSRGEGQGRGRASSPTASHSPPGPGLKQWGAAGVGVALTLLTCGPHILHSLVTVLGTWIIMETWPRSCHALALAWTFLYLLFFRMVTVLGLPAPTPFTNAVQLLLTLKLVSLASEVQELRAQKEMEPQKRPTVGQLLAVPSLPQILSYSYCYVGLLTGPFYRYRTYHDWVHQGPAPVPSWEPLLLRARPAPLFGLLFLLSSWLFPLEAVREDSFYDRPFAFRLFTSPIFPPSGSSWPGCGHVTPAPGWAYPGKINGGPPPYPPQHYIHPWVAGQGTPPRPPDAPLAVVGGTTQAIL</sequence>
<dbReference type="GO" id="GO:0005789">
    <property type="term" value="C:endoplasmic reticulum membrane"/>
    <property type="evidence" value="ECO:0007669"/>
    <property type="project" value="UniProtKB-SubCell"/>
</dbReference>
<dbReference type="FunCoup" id="A0A7N4P0T5">
    <property type="interactions" value="1536"/>
</dbReference>
<evidence type="ECO:0000256" key="12">
    <source>
        <dbReference type="ARBA" id="ARBA00036730"/>
    </source>
</evidence>
<feature type="transmembrane region" description="Helical" evidence="19">
    <location>
        <begin position="32"/>
        <end position="63"/>
    </location>
</feature>
<dbReference type="InterPro" id="IPR049941">
    <property type="entry name" value="LPLAT_7/PORCN-like"/>
</dbReference>
<dbReference type="Pfam" id="PF03062">
    <property type="entry name" value="MBOAT"/>
    <property type="match status" value="1"/>
</dbReference>
<dbReference type="GO" id="GO:0030258">
    <property type="term" value="P:lipid modification"/>
    <property type="evidence" value="ECO:0007669"/>
    <property type="project" value="TreeGrafter"/>
</dbReference>
<comment type="catalytic activity">
    <reaction evidence="11">
        <text>(5Z,8Z,11Z,14Z)-eicosatetraenoyl-CoA + 1-hexadecanoyl-sn-glycero-3-phosphocholine = 1-hexadecanoyl-2-(5Z,8Z,11Z,14Z-eicosatetraenoyl)-sn-glycero-3-phosphocholine + CoA</text>
        <dbReference type="Rhea" id="RHEA:35999"/>
        <dbReference type="ChEBI" id="CHEBI:57287"/>
        <dbReference type="ChEBI" id="CHEBI:57368"/>
        <dbReference type="ChEBI" id="CHEBI:72998"/>
        <dbReference type="ChEBI" id="CHEBI:73003"/>
    </reaction>
    <physiologicalReaction direction="left-to-right" evidence="11">
        <dbReference type="Rhea" id="RHEA:36000"/>
    </physiologicalReaction>
</comment>
<evidence type="ECO:0000256" key="8">
    <source>
        <dbReference type="ARBA" id="ARBA00023136"/>
    </source>
</evidence>
<evidence type="ECO:0000313" key="21">
    <source>
        <dbReference type="Proteomes" id="UP000007648"/>
    </source>
</evidence>
<organism evidence="20 21">
    <name type="scientific">Sarcophilus harrisii</name>
    <name type="common">Tasmanian devil</name>
    <name type="synonym">Sarcophilus laniarius</name>
    <dbReference type="NCBI Taxonomy" id="9305"/>
    <lineage>
        <taxon>Eukaryota</taxon>
        <taxon>Metazoa</taxon>
        <taxon>Chordata</taxon>
        <taxon>Craniata</taxon>
        <taxon>Vertebrata</taxon>
        <taxon>Euteleostomi</taxon>
        <taxon>Mammalia</taxon>
        <taxon>Metatheria</taxon>
        <taxon>Dasyuromorphia</taxon>
        <taxon>Dasyuridae</taxon>
        <taxon>Sarcophilus</taxon>
    </lineage>
</organism>
<evidence type="ECO:0000256" key="19">
    <source>
        <dbReference type="SAM" id="Phobius"/>
    </source>
</evidence>
<keyword evidence="5 19" id="KW-0812">Transmembrane</keyword>
<evidence type="ECO:0000256" key="3">
    <source>
        <dbReference type="ARBA" id="ARBA00010323"/>
    </source>
</evidence>
<evidence type="ECO:0000256" key="6">
    <source>
        <dbReference type="ARBA" id="ARBA00022824"/>
    </source>
</evidence>
<dbReference type="PANTHER" id="PTHR13906">
    <property type="entry name" value="PORCUPINE"/>
    <property type="match status" value="1"/>
</dbReference>
<evidence type="ECO:0000256" key="1">
    <source>
        <dbReference type="ARBA" id="ARBA00004477"/>
    </source>
</evidence>
<proteinExistence type="inferred from homology"/>
<evidence type="ECO:0000256" key="5">
    <source>
        <dbReference type="ARBA" id="ARBA00022692"/>
    </source>
</evidence>
<comment type="pathway">
    <text evidence="10">Phospholipid metabolism.</text>
</comment>
<evidence type="ECO:0000313" key="20">
    <source>
        <dbReference type="Ensembl" id="ENSSHAP00000031245.1"/>
    </source>
</evidence>
<reference evidence="20" key="2">
    <citation type="submission" date="2025-08" db="UniProtKB">
        <authorList>
            <consortium name="Ensembl"/>
        </authorList>
    </citation>
    <scope>IDENTIFICATION</scope>
</reference>
<evidence type="ECO:0000256" key="17">
    <source>
        <dbReference type="ARBA" id="ARBA00093678"/>
    </source>
</evidence>
<keyword evidence="7 19" id="KW-1133">Transmembrane helix</keyword>
<evidence type="ECO:0000256" key="16">
    <source>
        <dbReference type="ARBA" id="ARBA00049362"/>
    </source>
</evidence>
<evidence type="ECO:0000256" key="13">
    <source>
        <dbReference type="ARBA" id="ARBA00041626"/>
    </source>
</evidence>
<dbReference type="Ensembl" id="ENSSHAT00000045850.1">
    <property type="protein sequence ID" value="ENSSHAP00000031245.1"/>
    <property type="gene ID" value="ENSSHAG00000031420.1"/>
</dbReference>
<comment type="catalytic activity">
    <reaction evidence="15">
        <text>a 1-acyl-sn-glycero-3-phospho-(1D-myo-inositol) + (5Z,8Z,11Z,14Z)-eicosatetraenoyl-CoA = a 1-acyl-2-(5Z,8Z,11Z,14Z-eicosatetraenoyl)-sn-glycero-3-phospho-(1D-myo-inositol) + CoA</text>
        <dbReference type="Rhea" id="RHEA:37015"/>
        <dbReference type="ChEBI" id="CHEBI:57287"/>
        <dbReference type="ChEBI" id="CHEBI:57368"/>
        <dbReference type="ChEBI" id="CHEBI:64771"/>
        <dbReference type="ChEBI" id="CHEBI:75243"/>
    </reaction>
    <physiologicalReaction direction="left-to-right" evidence="15">
        <dbReference type="Rhea" id="RHEA:37016"/>
    </physiologicalReaction>
</comment>
<evidence type="ECO:0000256" key="2">
    <source>
        <dbReference type="ARBA" id="ARBA00005074"/>
    </source>
</evidence>
<evidence type="ECO:0000256" key="14">
    <source>
        <dbReference type="ARBA" id="ARBA00041667"/>
    </source>
</evidence>
<protein>
    <recommendedName>
        <fullName evidence="14">Leukocyte receptor cluster member 4</fullName>
    </recommendedName>
    <alternativeName>
        <fullName evidence="17">Lysophospholipid acyltransferase 7</fullName>
    </alternativeName>
    <alternativeName>
        <fullName evidence="13">Membrane-bound O-acyltransferase domain-containing protein 7</fullName>
    </alternativeName>
</protein>
<dbReference type="Proteomes" id="UP000007648">
    <property type="component" value="Unassembled WGS sequence"/>
</dbReference>
<evidence type="ECO:0000256" key="7">
    <source>
        <dbReference type="ARBA" id="ARBA00022989"/>
    </source>
</evidence>
<comment type="similarity">
    <text evidence="3">Belongs to the membrane-bound acyltransferase family.</text>
</comment>
<evidence type="ECO:0000256" key="15">
    <source>
        <dbReference type="ARBA" id="ARBA00049211"/>
    </source>
</evidence>
<evidence type="ECO:0000256" key="4">
    <source>
        <dbReference type="ARBA" id="ARBA00022679"/>
    </source>
</evidence>
<dbReference type="GO" id="GO:0071617">
    <property type="term" value="F:lysophospholipid acyltransferase activity"/>
    <property type="evidence" value="ECO:0007669"/>
    <property type="project" value="TreeGrafter"/>
</dbReference>
<comment type="catalytic activity">
    <reaction evidence="16">
        <text>1-octadecanoyl-sn-glycero-3-phospho-(1D-myo-inositol) + (5Z,8Z,11Z,14Z)-eicosatetraenoyl-CoA = 1-octadecanoyl-2-(5Z,8Z,11Z,14Z-eicosatetraenoyl)-sn-glycero-3-phospho-(1D-myo-inositol) + CoA</text>
        <dbReference type="Rhea" id="RHEA:36835"/>
        <dbReference type="ChEBI" id="CHEBI:57287"/>
        <dbReference type="ChEBI" id="CHEBI:57368"/>
        <dbReference type="ChEBI" id="CHEBI:74243"/>
        <dbReference type="ChEBI" id="CHEBI:133606"/>
    </reaction>
    <physiologicalReaction direction="left-to-right" evidence="16">
        <dbReference type="Rhea" id="RHEA:36836"/>
    </physiologicalReaction>
</comment>
<keyword evidence="4" id="KW-0808">Transferase</keyword>
<keyword evidence="9" id="KW-0012">Acyltransferase</keyword>
<comment type="pathway">
    <text evidence="2">Lipid metabolism; phospholipid metabolism.</text>
</comment>
<comment type="subcellular location">
    <subcellularLocation>
        <location evidence="1">Endoplasmic reticulum membrane</location>
        <topology evidence="1">Multi-pass membrane protein</topology>
    </subcellularLocation>
</comment>
<reference evidence="20" key="3">
    <citation type="submission" date="2025-09" db="UniProtKB">
        <authorList>
            <consortium name="Ensembl"/>
        </authorList>
    </citation>
    <scope>IDENTIFICATION</scope>
</reference>
<accession>A0A7N4P0T5</accession>
<evidence type="ECO:0000256" key="10">
    <source>
        <dbReference type="ARBA" id="ARBA00025707"/>
    </source>
</evidence>
<dbReference type="GeneTree" id="ENSGT01030000234564"/>
<dbReference type="GO" id="GO:0006661">
    <property type="term" value="P:phosphatidylinositol biosynthetic process"/>
    <property type="evidence" value="ECO:0007669"/>
    <property type="project" value="TreeGrafter"/>
</dbReference>
<comment type="catalytic activity">
    <reaction evidence="12">
        <text>a 1-acyl-sn-glycero-3-phospho-(1D-myo-inositol) + an acyl-CoA = a 1,2-diacyl-sn-glycero-3-phospho-(1D-myo-inositol) + CoA</text>
        <dbReference type="Rhea" id="RHEA:33195"/>
        <dbReference type="ChEBI" id="CHEBI:57287"/>
        <dbReference type="ChEBI" id="CHEBI:57880"/>
        <dbReference type="ChEBI" id="CHEBI:58342"/>
        <dbReference type="ChEBI" id="CHEBI:64771"/>
    </reaction>
    <physiologicalReaction direction="left-to-right" evidence="12">
        <dbReference type="Rhea" id="RHEA:33196"/>
    </physiologicalReaction>
</comment>
<dbReference type="GO" id="GO:0044233">
    <property type="term" value="C:mitochondria-associated endoplasmic reticulum membrane contact site"/>
    <property type="evidence" value="ECO:0007669"/>
    <property type="project" value="TreeGrafter"/>
</dbReference>
<feature type="region of interest" description="Disordered" evidence="18">
    <location>
        <begin position="1"/>
        <end position="27"/>
    </location>
</feature>
<dbReference type="PANTHER" id="PTHR13906:SF16">
    <property type="entry name" value="LYSOPHOSPHOLIPID ACYLTRANSFERASE 7"/>
    <property type="match status" value="1"/>
</dbReference>
<evidence type="ECO:0000256" key="11">
    <source>
        <dbReference type="ARBA" id="ARBA00035964"/>
    </source>
</evidence>
<dbReference type="AlphaFoldDB" id="A0A7N4P0T5"/>
<feature type="compositionally biased region" description="Basic and acidic residues" evidence="18">
    <location>
        <begin position="1"/>
        <end position="11"/>
    </location>
</feature>
<feature type="transmembrane region" description="Helical" evidence="19">
    <location>
        <begin position="75"/>
        <end position="94"/>
    </location>
</feature>
<dbReference type="InParanoid" id="A0A7N4P0T5"/>
<keyword evidence="8 19" id="KW-0472">Membrane</keyword>
<reference evidence="20 21" key="1">
    <citation type="journal article" date="2011" name="Proc. Natl. Acad. Sci. U.S.A.">
        <title>Genetic diversity and population structure of the endangered marsupial Sarcophilus harrisii (Tasmanian devil).</title>
        <authorList>
            <person name="Miller W."/>
            <person name="Hayes V.M."/>
            <person name="Ratan A."/>
            <person name="Petersen D.C."/>
            <person name="Wittekindt N.E."/>
            <person name="Miller J."/>
            <person name="Walenz B."/>
            <person name="Knight J."/>
            <person name="Qi J."/>
            <person name="Zhao F."/>
            <person name="Wang Q."/>
            <person name="Bedoya-Reina O.C."/>
            <person name="Katiyar N."/>
            <person name="Tomsho L.P."/>
            <person name="Kasson L.M."/>
            <person name="Hardie R.A."/>
            <person name="Woodbridge P."/>
            <person name="Tindall E.A."/>
            <person name="Bertelsen M.F."/>
            <person name="Dixon D."/>
            <person name="Pyecroft S."/>
            <person name="Helgen K.M."/>
            <person name="Lesk A.M."/>
            <person name="Pringle T.H."/>
            <person name="Patterson N."/>
            <person name="Zhang Y."/>
            <person name="Kreiss A."/>
            <person name="Woods G.M."/>
            <person name="Jones M.E."/>
            <person name="Schuster S.C."/>
        </authorList>
    </citation>
    <scope>NUCLEOTIDE SEQUENCE [LARGE SCALE GENOMIC DNA]</scope>
</reference>